<sequence>MVVNDNAGCLTPHGVLQSIASRLAPTGIALFLRKAPKVNVYGKLRDHKRRFRDHEPSTVLRVGINVASFASPGWE</sequence>
<proteinExistence type="predicted"/>
<name>A0A2Z4RQW9_PSEPU</name>
<reference evidence="1 2" key="1">
    <citation type="submission" date="2018-05" db="EMBL/GenBank/DDBJ databases">
        <title>Whole genome sequence of Pseudomonas putida JBC17.</title>
        <authorList>
            <person name="Lee Y.H."/>
            <person name="David K."/>
        </authorList>
    </citation>
    <scope>NUCLEOTIDE SEQUENCE [LARGE SCALE GENOMIC DNA]</scope>
    <source>
        <strain evidence="1 2">JBC17</strain>
    </source>
</reference>
<organism evidence="1 2">
    <name type="scientific">Pseudomonas putida</name>
    <name type="common">Arthrobacter siderocapsulatus</name>
    <dbReference type="NCBI Taxonomy" id="303"/>
    <lineage>
        <taxon>Bacteria</taxon>
        <taxon>Pseudomonadati</taxon>
        <taxon>Pseudomonadota</taxon>
        <taxon>Gammaproteobacteria</taxon>
        <taxon>Pseudomonadales</taxon>
        <taxon>Pseudomonadaceae</taxon>
        <taxon>Pseudomonas</taxon>
    </lineage>
</organism>
<protein>
    <submittedName>
        <fullName evidence="1">Uncharacterized protein</fullName>
    </submittedName>
</protein>
<evidence type="ECO:0000313" key="2">
    <source>
        <dbReference type="Proteomes" id="UP000250299"/>
    </source>
</evidence>
<dbReference type="Proteomes" id="UP000250299">
    <property type="component" value="Chromosome"/>
</dbReference>
<evidence type="ECO:0000313" key="1">
    <source>
        <dbReference type="EMBL" id="AWY43369.1"/>
    </source>
</evidence>
<dbReference type="AlphaFoldDB" id="A0A2Z4RQW9"/>
<accession>A0A2Z4RQW9</accession>
<gene>
    <name evidence="1" type="ORF">DKY63_26995</name>
</gene>
<dbReference type="EMBL" id="CP029693">
    <property type="protein sequence ID" value="AWY43369.1"/>
    <property type="molecule type" value="Genomic_DNA"/>
</dbReference>
<dbReference type="OrthoDB" id="6925270at2"/>